<reference evidence="1 2" key="1">
    <citation type="submission" date="2019-04" db="EMBL/GenBank/DDBJ databases">
        <authorList>
            <person name="Li M."/>
            <person name="Gao C."/>
        </authorList>
    </citation>
    <scope>NUCLEOTIDE SEQUENCE [LARGE SCALE GENOMIC DNA]</scope>
    <source>
        <strain evidence="1 2">BGMRC 2031</strain>
    </source>
</reference>
<keyword evidence="2" id="KW-1185">Reference proteome</keyword>
<dbReference type="RefSeq" id="WP_136990330.1">
    <property type="nucleotide sequence ID" value="NZ_SZPQ01000015.1"/>
</dbReference>
<sequence>MTIITLDNDALVLQCRPQGAAVLSLTAGGVPVLRPAGDPAAAPGDCAMFPMLPMANRIAGNAFDWRETKRNLPKSPYDAEFFLHGDGWISTWDVLHRRRDSVIFTLTSSLATLYRYRAELCYRLQGTTLSADLRITNLAEEPFPYGAGFHPFFVKPPSARLCFQARGYWPEQRRHLPGPWRSGVPGAWDFSTPRPPGDGWINNAFSGWQGRAELRRGRDDARVILESATDILMVYQPQNSDFICLEPQTHPVNAHNMPGLPGLHILAPQESLSFSITVRWSAL</sequence>
<evidence type="ECO:0000313" key="1">
    <source>
        <dbReference type="EMBL" id="TKI06162.1"/>
    </source>
</evidence>
<dbReference type="EMBL" id="SZPQ01000015">
    <property type="protein sequence ID" value="TKI06162.1"/>
    <property type="molecule type" value="Genomic_DNA"/>
</dbReference>
<dbReference type="CDD" id="cd09021">
    <property type="entry name" value="Aldose_epim_Ec_YphB"/>
    <property type="match status" value="1"/>
</dbReference>
<dbReference type="Pfam" id="PF01263">
    <property type="entry name" value="Aldose_epim"/>
    <property type="match status" value="1"/>
</dbReference>
<proteinExistence type="predicted"/>
<accession>A0ABY2SMK3</accession>
<gene>
    <name evidence="1" type="ORF">FCN80_11660</name>
</gene>
<dbReference type="InterPro" id="IPR011013">
    <property type="entry name" value="Gal_mutarotase_sf_dom"/>
</dbReference>
<protein>
    <submittedName>
        <fullName evidence="1">Aldose 1-epimerase</fullName>
    </submittedName>
</protein>
<comment type="caution">
    <text evidence="1">The sequence shown here is derived from an EMBL/GenBank/DDBJ whole genome shotgun (WGS) entry which is preliminary data.</text>
</comment>
<organism evidence="1 2">
    <name type="scientific">Martelella alba</name>
    <dbReference type="NCBI Taxonomy" id="2590451"/>
    <lineage>
        <taxon>Bacteria</taxon>
        <taxon>Pseudomonadati</taxon>
        <taxon>Pseudomonadota</taxon>
        <taxon>Alphaproteobacteria</taxon>
        <taxon>Hyphomicrobiales</taxon>
        <taxon>Aurantimonadaceae</taxon>
        <taxon>Martelella</taxon>
    </lineage>
</organism>
<dbReference type="Gene3D" id="2.70.98.10">
    <property type="match status" value="1"/>
</dbReference>
<dbReference type="InterPro" id="IPR008183">
    <property type="entry name" value="Aldose_1/G6P_1-epimerase"/>
</dbReference>
<evidence type="ECO:0000313" key="2">
    <source>
        <dbReference type="Proteomes" id="UP000305202"/>
    </source>
</evidence>
<dbReference type="Proteomes" id="UP000305202">
    <property type="component" value="Unassembled WGS sequence"/>
</dbReference>
<dbReference type="InterPro" id="IPR014718">
    <property type="entry name" value="GH-type_carb-bd"/>
</dbReference>
<dbReference type="SUPFAM" id="SSF74650">
    <property type="entry name" value="Galactose mutarotase-like"/>
    <property type="match status" value="1"/>
</dbReference>
<name>A0ABY2SMK3_9HYPH</name>